<dbReference type="CDD" id="cd05911">
    <property type="entry name" value="Firefly_Luc_like"/>
    <property type="match status" value="1"/>
</dbReference>
<dbReference type="PANTHER" id="PTHR24096">
    <property type="entry name" value="LONG-CHAIN-FATTY-ACID--COA LIGASE"/>
    <property type="match status" value="1"/>
</dbReference>
<evidence type="ECO:0000313" key="7">
    <source>
        <dbReference type="Proteomes" id="UP000019471"/>
    </source>
</evidence>
<dbReference type="InterPro" id="IPR020845">
    <property type="entry name" value="AMP-binding_CS"/>
</dbReference>
<comment type="caution">
    <text evidence="6">The sequence shown here is derived from an EMBL/GenBank/DDBJ whole genome shotgun (WGS) entry which is preliminary data.</text>
</comment>
<dbReference type="RefSeq" id="XP_007739016.1">
    <property type="nucleotide sequence ID" value="XM_007740826.1"/>
</dbReference>
<dbReference type="GeneID" id="19184943"/>
<dbReference type="Gene3D" id="3.40.50.12780">
    <property type="entry name" value="N-terminal domain of ligase-like"/>
    <property type="match status" value="1"/>
</dbReference>
<feature type="region of interest" description="Disordered" evidence="3">
    <location>
        <begin position="509"/>
        <end position="535"/>
    </location>
</feature>
<protein>
    <recommendedName>
        <fullName evidence="8">Phenylacetyl-CoA ligase</fullName>
    </recommendedName>
</protein>
<comment type="similarity">
    <text evidence="1">Belongs to the ATP-dependent AMP-binding enzyme family.</text>
</comment>
<feature type="compositionally biased region" description="Low complexity" evidence="3">
    <location>
        <begin position="520"/>
        <end position="533"/>
    </location>
</feature>
<evidence type="ECO:0000259" key="4">
    <source>
        <dbReference type="Pfam" id="PF00501"/>
    </source>
</evidence>
<dbReference type="InterPro" id="IPR042099">
    <property type="entry name" value="ANL_N_sf"/>
</dbReference>
<name>W9XZJ9_9EURO</name>
<dbReference type="eggNOG" id="KOG1176">
    <property type="taxonomic scope" value="Eukaryota"/>
</dbReference>
<dbReference type="STRING" id="1182543.W9XZJ9"/>
<evidence type="ECO:0000313" key="6">
    <source>
        <dbReference type="EMBL" id="EXJ75699.1"/>
    </source>
</evidence>
<dbReference type="SUPFAM" id="SSF56801">
    <property type="entry name" value="Acetyl-CoA synthetase-like"/>
    <property type="match status" value="1"/>
</dbReference>
<dbReference type="OrthoDB" id="6509636at2759"/>
<dbReference type="PANTHER" id="PTHR24096:SF149">
    <property type="entry name" value="AMP-BINDING DOMAIN-CONTAINING PROTEIN-RELATED"/>
    <property type="match status" value="1"/>
</dbReference>
<reference evidence="6 7" key="1">
    <citation type="submission" date="2013-03" db="EMBL/GenBank/DDBJ databases">
        <title>The Genome Sequence of Cladophialophora psammophila CBS 110553.</title>
        <authorList>
            <consortium name="The Broad Institute Genomics Platform"/>
            <person name="Cuomo C."/>
            <person name="de Hoog S."/>
            <person name="Gorbushina A."/>
            <person name="Walker B."/>
            <person name="Young S.K."/>
            <person name="Zeng Q."/>
            <person name="Gargeya S."/>
            <person name="Fitzgerald M."/>
            <person name="Haas B."/>
            <person name="Abouelleil A."/>
            <person name="Allen A.W."/>
            <person name="Alvarado L."/>
            <person name="Arachchi H.M."/>
            <person name="Berlin A.M."/>
            <person name="Chapman S.B."/>
            <person name="Gainer-Dewar J."/>
            <person name="Goldberg J."/>
            <person name="Griggs A."/>
            <person name="Gujja S."/>
            <person name="Hansen M."/>
            <person name="Howarth C."/>
            <person name="Imamovic A."/>
            <person name="Ireland A."/>
            <person name="Larimer J."/>
            <person name="McCowan C."/>
            <person name="Murphy C."/>
            <person name="Pearson M."/>
            <person name="Poon T.W."/>
            <person name="Priest M."/>
            <person name="Roberts A."/>
            <person name="Saif S."/>
            <person name="Shea T."/>
            <person name="Sisk P."/>
            <person name="Sykes S."/>
            <person name="Wortman J."/>
            <person name="Nusbaum C."/>
            <person name="Birren B."/>
        </authorList>
    </citation>
    <scope>NUCLEOTIDE SEQUENCE [LARGE SCALE GENOMIC DNA]</scope>
    <source>
        <strain evidence="6 7">CBS 110553</strain>
    </source>
</reference>
<dbReference type="GO" id="GO:0016405">
    <property type="term" value="F:CoA-ligase activity"/>
    <property type="evidence" value="ECO:0007669"/>
    <property type="project" value="TreeGrafter"/>
</dbReference>
<evidence type="ECO:0000256" key="1">
    <source>
        <dbReference type="ARBA" id="ARBA00006432"/>
    </source>
</evidence>
<feature type="domain" description="AMP-binding enzyme C-terminal" evidence="5">
    <location>
        <begin position="470"/>
        <end position="570"/>
    </location>
</feature>
<dbReference type="InterPro" id="IPR045851">
    <property type="entry name" value="AMP-bd_C_sf"/>
</dbReference>
<dbReference type="Proteomes" id="UP000019471">
    <property type="component" value="Unassembled WGS sequence"/>
</dbReference>
<dbReference type="Pfam" id="PF13193">
    <property type="entry name" value="AMP-binding_C"/>
    <property type="match status" value="1"/>
</dbReference>
<evidence type="ECO:0008006" key="8">
    <source>
        <dbReference type="Google" id="ProtNLM"/>
    </source>
</evidence>
<dbReference type="Pfam" id="PF00501">
    <property type="entry name" value="AMP-binding"/>
    <property type="match status" value="1"/>
</dbReference>
<organism evidence="6 7">
    <name type="scientific">Cladophialophora psammophila CBS 110553</name>
    <dbReference type="NCBI Taxonomy" id="1182543"/>
    <lineage>
        <taxon>Eukaryota</taxon>
        <taxon>Fungi</taxon>
        <taxon>Dikarya</taxon>
        <taxon>Ascomycota</taxon>
        <taxon>Pezizomycotina</taxon>
        <taxon>Eurotiomycetes</taxon>
        <taxon>Chaetothyriomycetidae</taxon>
        <taxon>Chaetothyriales</taxon>
        <taxon>Herpotrichiellaceae</taxon>
        <taxon>Cladophialophora</taxon>
    </lineage>
</organism>
<gene>
    <name evidence="6" type="ORF">A1O5_00206</name>
</gene>
<evidence type="ECO:0000256" key="3">
    <source>
        <dbReference type="SAM" id="MobiDB-lite"/>
    </source>
</evidence>
<feature type="domain" description="AMP-dependent synthetase/ligase" evidence="4">
    <location>
        <begin position="24"/>
        <end position="420"/>
    </location>
</feature>
<dbReference type="EMBL" id="AMGX01000001">
    <property type="protein sequence ID" value="EXJ75699.1"/>
    <property type="molecule type" value="Genomic_DNA"/>
</dbReference>
<sequence length="599" mass="66872">MPIKSDFPDIDLQVTDIWSFLFNRKDREFPDDHVIFQSADSLSRQYTYSSLRQSSIDFGKGLKSNFNFRKSDVLGLFVPNDVEVPPVVLGTLWAGGIVSPANPGYTVPELVYQLKDSGAKILCTHLSALDTARKAAREVGIPETHIILLGEQRDESRKFKHWTLIRNLEGTARYRTPKLDPKSDLAFLVYSSGTTGRPKGVRLTHFNMTSNVEQIHAAEGWLTWNGTKTPPNSNIPHPPNGQGDKILACLPFFHIYGLNCLVLSPIFSGVHTLVMSRFELEKWCSLVHNHKVTFSYIVPPIVLLLCKSPVVEKYDLSSLRMTNSGAAPLTRELVESLYKRKGVRVKQGYGLSETSPTIFIQRWEDWWSAVGTTGVMVPNLEAKFCAVPGSGEESDGSKELPRGKVGELYVKGPNVFGGYHNNPNATAECLEDGWFRTGDVGFLDDKGNLTITDRVKELIKYKGFQVPPAELEGYLASHPLIDDVAIVGVDSLELGTEVPRAYIVPKNRALVSPPSSSPAQQQQQQQEQEQQQQKHAAEIVQWMNAKVANHKKLRGGVKFVDAVPKSVSGKILRRVLKEQAKKEFRDEEERKLGRARAKL</sequence>
<keyword evidence="7" id="KW-1185">Reference proteome</keyword>
<dbReference type="PROSITE" id="PS00455">
    <property type="entry name" value="AMP_BINDING"/>
    <property type="match status" value="1"/>
</dbReference>
<dbReference type="AlphaFoldDB" id="W9XZJ9"/>
<evidence type="ECO:0000259" key="5">
    <source>
        <dbReference type="Pfam" id="PF13193"/>
    </source>
</evidence>
<dbReference type="Gene3D" id="3.30.300.30">
    <property type="match status" value="1"/>
</dbReference>
<keyword evidence="2" id="KW-0436">Ligase</keyword>
<dbReference type="InterPro" id="IPR000873">
    <property type="entry name" value="AMP-dep_synth/lig_dom"/>
</dbReference>
<dbReference type="HOGENOM" id="CLU_000022_59_2_1"/>
<dbReference type="InterPro" id="IPR025110">
    <property type="entry name" value="AMP-bd_C"/>
</dbReference>
<proteinExistence type="inferred from homology"/>
<evidence type="ECO:0000256" key="2">
    <source>
        <dbReference type="ARBA" id="ARBA00022598"/>
    </source>
</evidence>
<accession>W9XZJ9</accession>